<reference evidence="2" key="1">
    <citation type="submission" date="2025-08" db="UniProtKB">
        <authorList>
            <consortium name="Ensembl"/>
        </authorList>
    </citation>
    <scope>IDENTIFICATION</scope>
</reference>
<dbReference type="GO" id="GO:0060271">
    <property type="term" value="P:cilium assembly"/>
    <property type="evidence" value="ECO:0007669"/>
    <property type="project" value="TreeGrafter"/>
</dbReference>
<dbReference type="Proteomes" id="UP000265020">
    <property type="component" value="Unassembled WGS sequence"/>
</dbReference>
<evidence type="ECO:0000313" key="3">
    <source>
        <dbReference type="Proteomes" id="UP000265020"/>
    </source>
</evidence>
<evidence type="ECO:0000313" key="2">
    <source>
        <dbReference type="Ensembl" id="ENSCVAP00000016912.1"/>
    </source>
</evidence>
<organism evidence="2 3">
    <name type="scientific">Cyprinodon variegatus</name>
    <name type="common">Sheepshead minnow</name>
    <dbReference type="NCBI Taxonomy" id="28743"/>
    <lineage>
        <taxon>Eukaryota</taxon>
        <taxon>Metazoa</taxon>
        <taxon>Chordata</taxon>
        <taxon>Craniata</taxon>
        <taxon>Vertebrata</taxon>
        <taxon>Euteleostomi</taxon>
        <taxon>Actinopterygii</taxon>
        <taxon>Neopterygii</taxon>
        <taxon>Teleostei</taxon>
        <taxon>Neoteleostei</taxon>
        <taxon>Acanthomorphata</taxon>
        <taxon>Ovalentaria</taxon>
        <taxon>Atherinomorphae</taxon>
        <taxon>Cyprinodontiformes</taxon>
        <taxon>Cyprinodontidae</taxon>
        <taxon>Cyprinodon</taxon>
    </lineage>
</organism>
<proteinExistence type="predicted"/>
<dbReference type="InterPro" id="IPR009602">
    <property type="entry name" value="CBAR/FAM92"/>
</dbReference>
<evidence type="ECO:0000256" key="1">
    <source>
        <dbReference type="SAM" id="MobiDB-lite"/>
    </source>
</evidence>
<reference evidence="2" key="2">
    <citation type="submission" date="2025-09" db="UniProtKB">
        <authorList>
            <consortium name="Ensembl"/>
        </authorList>
    </citation>
    <scope>IDENTIFICATION</scope>
</reference>
<dbReference type="PANTHER" id="PTHR21223">
    <property type="entry name" value="CBY1-INTERACTING BAR DOMAIN-CONTAINING PROTEIN HOMOLOG"/>
    <property type="match status" value="1"/>
</dbReference>
<dbReference type="Ensembl" id="ENSCVAT00000032093.1">
    <property type="protein sequence ID" value="ENSCVAP00000016912.1"/>
    <property type="gene ID" value="ENSCVAG00000019941.1"/>
</dbReference>
<keyword evidence="3" id="KW-1185">Reference proteome</keyword>
<dbReference type="GO" id="GO:0035869">
    <property type="term" value="C:ciliary transition zone"/>
    <property type="evidence" value="ECO:0007669"/>
    <property type="project" value="TreeGrafter"/>
</dbReference>
<dbReference type="GO" id="GO:0036064">
    <property type="term" value="C:ciliary basal body"/>
    <property type="evidence" value="ECO:0007669"/>
    <property type="project" value="TreeGrafter"/>
</dbReference>
<sequence>MRPCCFCRQSIKHFEETMTHFQRQKLEDVKNIFREFLTVEMLFHAKALEVFSHTYQNMEAMNAEKDLEVCFSSEWYDLLPSQLFTGRIRMLDSQMWPLERSISSRSPPPTAHYSSLPLGSWRGRALDSPETSDHSRRQQPSQHHGSVSTVSLSMIWANEEHMLDMLVFFTASHQPKTPWRHGGGGASTGRG</sequence>
<feature type="compositionally biased region" description="Basic and acidic residues" evidence="1">
    <location>
        <begin position="124"/>
        <end position="136"/>
    </location>
</feature>
<accession>A0A3Q2DDK1</accession>
<protein>
    <submittedName>
        <fullName evidence="2">Protein FAM92A1-like</fullName>
    </submittedName>
</protein>
<feature type="region of interest" description="Disordered" evidence="1">
    <location>
        <begin position="100"/>
        <end position="146"/>
    </location>
</feature>
<name>A0A3Q2DDK1_CYPVA</name>
<dbReference type="Pfam" id="PF06730">
    <property type="entry name" value="FAM92"/>
    <property type="match status" value="1"/>
</dbReference>
<dbReference type="AlphaFoldDB" id="A0A3Q2DDK1"/>
<dbReference type="STRING" id="28743.ENSCVAP00000016912"/>
<dbReference type="PANTHER" id="PTHR21223:SF3">
    <property type="entry name" value="CBY1-INTERACTING BAR DOMAIN-CONTAINING PROTEIN 2"/>
    <property type="match status" value="1"/>
</dbReference>